<dbReference type="InterPro" id="IPR002048">
    <property type="entry name" value="EF_hand_dom"/>
</dbReference>
<keyword evidence="1" id="KW-0106">Calcium</keyword>
<comment type="caution">
    <text evidence="3">The sequence shown here is derived from an EMBL/GenBank/DDBJ whole genome shotgun (WGS) entry which is preliminary data.</text>
</comment>
<dbReference type="AlphaFoldDB" id="A0A2J8ADK7"/>
<dbReference type="OrthoDB" id="191686at2759"/>
<dbReference type="InterPro" id="IPR018247">
    <property type="entry name" value="EF_Hand_1_Ca_BS"/>
</dbReference>
<dbReference type="SUPFAM" id="SSF47473">
    <property type="entry name" value="EF-hand"/>
    <property type="match status" value="1"/>
</dbReference>
<proteinExistence type="predicted"/>
<dbReference type="GO" id="GO:0005509">
    <property type="term" value="F:calcium ion binding"/>
    <property type="evidence" value="ECO:0007669"/>
    <property type="project" value="InterPro"/>
</dbReference>
<dbReference type="Gene3D" id="1.10.238.10">
    <property type="entry name" value="EF-hand"/>
    <property type="match status" value="1"/>
</dbReference>
<reference evidence="3 4" key="1">
    <citation type="journal article" date="2017" name="Mol. Biol. Evol.">
        <title>The 4-celled Tetrabaena socialis nuclear genome reveals the essential components for genetic control of cell number at the origin of multicellularity in the volvocine lineage.</title>
        <authorList>
            <person name="Featherston J."/>
            <person name="Arakaki Y."/>
            <person name="Hanschen E.R."/>
            <person name="Ferris P.J."/>
            <person name="Michod R.E."/>
            <person name="Olson B.J.S.C."/>
            <person name="Nozaki H."/>
            <person name="Durand P.M."/>
        </authorList>
    </citation>
    <scope>NUCLEOTIDE SEQUENCE [LARGE SCALE GENOMIC DNA]</scope>
    <source>
        <strain evidence="3 4">NIES-571</strain>
    </source>
</reference>
<dbReference type="EMBL" id="PGGS01000052">
    <property type="protein sequence ID" value="PNH10592.1"/>
    <property type="molecule type" value="Genomic_DNA"/>
</dbReference>
<name>A0A2J8ADK7_9CHLO</name>
<accession>A0A2J8ADK7</accession>
<dbReference type="PROSITE" id="PS50222">
    <property type="entry name" value="EF_HAND_2"/>
    <property type="match status" value="1"/>
</dbReference>
<keyword evidence="4" id="KW-1185">Reference proteome</keyword>
<gene>
    <name evidence="3" type="ORF">TSOC_002703</name>
</gene>
<evidence type="ECO:0000259" key="2">
    <source>
        <dbReference type="PROSITE" id="PS50222"/>
    </source>
</evidence>
<protein>
    <recommendedName>
        <fullName evidence="2">EF-hand domain-containing protein</fullName>
    </recommendedName>
</protein>
<sequence>MEAAPRVAHEPELQRLLYLMEAPEYCMRAFREHGVNGQDLLDLREEDFDDSRFKFPRHVQRKVLRVAQAWRTFQGITGSPTKGSISVDEYVSYYSDGRDAEAVARLRAAYRAVDANSNNSLTFEEFLVGFSLLDAAVAESLRPSSSSAPSDTLGSWFQL</sequence>
<dbReference type="Proteomes" id="UP000236333">
    <property type="component" value="Unassembled WGS sequence"/>
</dbReference>
<evidence type="ECO:0000313" key="3">
    <source>
        <dbReference type="EMBL" id="PNH10592.1"/>
    </source>
</evidence>
<feature type="domain" description="EF-hand" evidence="2">
    <location>
        <begin position="101"/>
        <end position="136"/>
    </location>
</feature>
<dbReference type="PROSITE" id="PS00018">
    <property type="entry name" value="EF_HAND_1"/>
    <property type="match status" value="1"/>
</dbReference>
<evidence type="ECO:0000256" key="1">
    <source>
        <dbReference type="ARBA" id="ARBA00022837"/>
    </source>
</evidence>
<evidence type="ECO:0000313" key="4">
    <source>
        <dbReference type="Proteomes" id="UP000236333"/>
    </source>
</evidence>
<organism evidence="3 4">
    <name type="scientific">Tetrabaena socialis</name>
    <dbReference type="NCBI Taxonomy" id="47790"/>
    <lineage>
        <taxon>Eukaryota</taxon>
        <taxon>Viridiplantae</taxon>
        <taxon>Chlorophyta</taxon>
        <taxon>core chlorophytes</taxon>
        <taxon>Chlorophyceae</taxon>
        <taxon>CS clade</taxon>
        <taxon>Chlamydomonadales</taxon>
        <taxon>Tetrabaenaceae</taxon>
        <taxon>Tetrabaena</taxon>
    </lineage>
</organism>
<dbReference type="InterPro" id="IPR011992">
    <property type="entry name" value="EF-hand-dom_pair"/>
</dbReference>